<sequence length="84" mass="8927">MQVTLKLFASLASYLPSNKKNSIEADIELADGSTIGDVISLYKIPSKSAHLVMVNGVYIKPEECDQYALKSNDALAICPPVAGG</sequence>
<dbReference type="InterPro" id="IPR016155">
    <property type="entry name" value="Mopterin_synth/thiamin_S_b"/>
</dbReference>
<reference evidence="1" key="1">
    <citation type="submission" date="2022-11" db="EMBL/GenBank/DDBJ databases">
        <title>Complete Genome Sequences of three Polynucleobacter sp. Subcluster PnecC Strains KF022, KF023, and KF032 Isolated from a Shallow Eutrophic Lake in Japan.</title>
        <authorList>
            <person name="Ogata Y."/>
            <person name="Watanabe K."/>
            <person name="Takemine S."/>
            <person name="Shindo C."/>
            <person name="Kurokawa R."/>
            <person name="Suda W."/>
        </authorList>
    </citation>
    <scope>NUCLEOTIDE SEQUENCE</scope>
    <source>
        <strain evidence="1">KF023</strain>
    </source>
</reference>
<dbReference type="AlphaFoldDB" id="A0A9C7FJA1"/>
<evidence type="ECO:0000313" key="1">
    <source>
        <dbReference type="EMBL" id="BDT76383.1"/>
    </source>
</evidence>
<dbReference type="Gene3D" id="3.10.20.30">
    <property type="match status" value="1"/>
</dbReference>
<dbReference type="InterPro" id="IPR003749">
    <property type="entry name" value="ThiS/MoaD-like"/>
</dbReference>
<dbReference type="RefSeq" id="WP_281742703.1">
    <property type="nucleotide sequence ID" value="NZ_AP026973.1"/>
</dbReference>
<organism evidence="1">
    <name type="scientific">Polynucleobacter yangtzensis</name>
    <dbReference type="NCBI Taxonomy" id="1743159"/>
    <lineage>
        <taxon>Bacteria</taxon>
        <taxon>Pseudomonadati</taxon>
        <taxon>Pseudomonadota</taxon>
        <taxon>Betaproteobacteria</taxon>
        <taxon>Burkholderiales</taxon>
        <taxon>Burkholderiaceae</taxon>
        <taxon>Polynucleobacter</taxon>
    </lineage>
</organism>
<dbReference type="CDD" id="cd17040">
    <property type="entry name" value="Ubl_MoaD_like"/>
    <property type="match status" value="1"/>
</dbReference>
<dbReference type="Proteomes" id="UP001211097">
    <property type="component" value="Chromosome"/>
</dbReference>
<name>A0A9C7FJA1_9BURK</name>
<accession>A0A9C7FJA1</accession>
<dbReference type="KEGG" id="pyt:PKF023_01860"/>
<dbReference type="EMBL" id="AP026973">
    <property type="protein sequence ID" value="BDT76383.1"/>
    <property type="molecule type" value="Genomic_DNA"/>
</dbReference>
<evidence type="ECO:0008006" key="2">
    <source>
        <dbReference type="Google" id="ProtNLM"/>
    </source>
</evidence>
<dbReference type="SUPFAM" id="SSF54285">
    <property type="entry name" value="MoaD/ThiS"/>
    <property type="match status" value="1"/>
</dbReference>
<dbReference type="Pfam" id="PF02597">
    <property type="entry name" value="ThiS"/>
    <property type="match status" value="1"/>
</dbReference>
<gene>
    <name evidence="1" type="ORF">PKF023_01860</name>
</gene>
<proteinExistence type="predicted"/>
<dbReference type="InterPro" id="IPR012675">
    <property type="entry name" value="Beta-grasp_dom_sf"/>
</dbReference>
<protein>
    <recommendedName>
        <fullName evidence="2">Molybdopterin synthase sulfur carrier subunit</fullName>
    </recommendedName>
</protein>